<dbReference type="CDD" id="cd12148">
    <property type="entry name" value="fungal_TF_MHR"/>
    <property type="match status" value="1"/>
</dbReference>
<dbReference type="PROSITE" id="PS00463">
    <property type="entry name" value="ZN2_CY6_FUNGAL_1"/>
    <property type="match status" value="1"/>
</dbReference>
<feature type="domain" description="4Fe-4S ferredoxin-type" evidence="6">
    <location>
        <begin position="79"/>
        <end position="111"/>
    </location>
</feature>
<comment type="subcellular location">
    <subcellularLocation>
        <location evidence="1">Nucleus</location>
    </subcellularLocation>
</comment>
<keyword evidence="2" id="KW-0479">Metal-binding</keyword>
<evidence type="ECO:0000256" key="1">
    <source>
        <dbReference type="ARBA" id="ARBA00004123"/>
    </source>
</evidence>
<feature type="compositionally biased region" description="Basic and acidic residues" evidence="4">
    <location>
        <begin position="19"/>
        <end position="37"/>
    </location>
</feature>
<accession>A0A8E2AJ87</accession>
<dbReference type="PROSITE" id="PS50048">
    <property type="entry name" value="ZN2_CY6_FUNGAL_2"/>
    <property type="match status" value="1"/>
</dbReference>
<evidence type="ECO:0000256" key="2">
    <source>
        <dbReference type="ARBA" id="ARBA00022723"/>
    </source>
</evidence>
<evidence type="ECO:0000259" key="5">
    <source>
        <dbReference type="PROSITE" id="PS50048"/>
    </source>
</evidence>
<dbReference type="GO" id="GO:0006351">
    <property type="term" value="P:DNA-templated transcription"/>
    <property type="evidence" value="ECO:0007669"/>
    <property type="project" value="InterPro"/>
</dbReference>
<dbReference type="EMBL" id="KV722575">
    <property type="protein sequence ID" value="OCH85576.1"/>
    <property type="molecule type" value="Genomic_DNA"/>
</dbReference>
<dbReference type="GO" id="GO:0008270">
    <property type="term" value="F:zinc ion binding"/>
    <property type="evidence" value="ECO:0007669"/>
    <property type="project" value="InterPro"/>
</dbReference>
<evidence type="ECO:0000313" key="7">
    <source>
        <dbReference type="EMBL" id="OCH85576.1"/>
    </source>
</evidence>
<proteinExistence type="predicted"/>
<protein>
    <recommendedName>
        <fullName evidence="9">Zn(2)-C6 fungal-type domain-containing protein</fullName>
    </recommendedName>
</protein>
<dbReference type="GO" id="GO:0005634">
    <property type="term" value="C:nucleus"/>
    <property type="evidence" value="ECO:0007669"/>
    <property type="project" value="UniProtKB-SubCell"/>
</dbReference>
<dbReference type="AlphaFoldDB" id="A0A8E2AJ87"/>
<dbReference type="InterPro" id="IPR050613">
    <property type="entry name" value="Sec_Metabolite_Reg"/>
</dbReference>
<dbReference type="InterPro" id="IPR017896">
    <property type="entry name" value="4Fe4S_Fe-S-bd"/>
</dbReference>
<keyword evidence="3" id="KW-0539">Nucleus</keyword>
<dbReference type="CDD" id="cd00067">
    <property type="entry name" value="GAL4"/>
    <property type="match status" value="1"/>
</dbReference>
<sequence>MLSIGCVPQHIASAPDAPDDSRPLKRPRQAKELDDGLRPYALPPVAGPSGASVDNDTSGDGAFKRNRKRPLSCGECRRLKLKCDRVFPCQSCCKRGCAEICPEGALTGGKGSRFILANTEQLHDKIKVMSERIRQLEDALLSLHQHHSNEPHPLLTQELLLIKKSPELFGVDRNGMATTAYQDYPRQEDAHTPPPKAYPDEHHPLAATSVAYPQDLPEDLTKISRNFPAVATMSPDIDPNLRQRVRDMLPSREEATRLCEQARVNAFWLYNPDASESFLPNLIHSIYTQPLIALLPHRLSLFCMLLAIGSAVDLRQENHQRQSEKYHQLARIALCETPIIDEPSFDGIHSVFHMVWHLLMFSEYKKAIEHAWGIMGLLAKLAQCLGLHRDVVRLKVIPEELDKRRALLWNIIEVDIRLALMLRRPPSFSIQHVDAKPVFSIPDGGMSPGGLGTTYHAWINTFLVRLMEPVLETVISTQLPNYSDVLGLDGKIRDFEVPLHLRMIDNDGLAPKHPLGMQQGMVLCSRETAILHLHRNYFSQALSVSEGFTVKHQFAPSVLATFSSSCNLMWAVTTCYRWEPELTTRILMLWANCFSAAVALCLLVSRAPSCPLSVHALVELDRVVKLFAEVRHRCSIVAKAYPVLEKLVTKSHHVYMNWRSGSQQDCDENDEICVIARRTGIIMSPSRMNRAVDAESTAFEHAHPSLLKCLEQAASESACMSDPFAPMRGPLRSLLSSGMSRSYNTSAERTMQQRGPDIPGDYGYGPAQPAVQSDQDFSGVSSAFLDSSWMTWF</sequence>
<gene>
    <name evidence="7" type="ORF">OBBRIDRAFT_891076</name>
</gene>
<evidence type="ECO:0000313" key="8">
    <source>
        <dbReference type="Proteomes" id="UP000250043"/>
    </source>
</evidence>
<dbReference type="Pfam" id="PF04082">
    <property type="entry name" value="Fungal_trans"/>
    <property type="match status" value="1"/>
</dbReference>
<evidence type="ECO:0000256" key="3">
    <source>
        <dbReference type="ARBA" id="ARBA00023242"/>
    </source>
</evidence>
<dbReference type="InterPro" id="IPR036864">
    <property type="entry name" value="Zn2-C6_fun-type_DNA-bd_sf"/>
</dbReference>
<organism evidence="7 8">
    <name type="scientific">Obba rivulosa</name>
    <dbReference type="NCBI Taxonomy" id="1052685"/>
    <lineage>
        <taxon>Eukaryota</taxon>
        <taxon>Fungi</taxon>
        <taxon>Dikarya</taxon>
        <taxon>Basidiomycota</taxon>
        <taxon>Agaricomycotina</taxon>
        <taxon>Agaricomycetes</taxon>
        <taxon>Polyporales</taxon>
        <taxon>Gelatoporiaceae</taxon>
        <taxon>Obba</taxon>
    </lineage>
</organism>
<dbReference type="PANTHER" id="PTHR31001:SF56">
    <property type="entry name" value="ZN(2)-C6 FUNGAL-TYPE DOMAIN-CONTAINING PROTEIN"/>
    <property type="match status" value="1"/>
</dbReference>
<feature type="region of interest" description="Disordered" evidence="4">
    <location>
        <begin position="10"/>
        <end position="64"/>
    </location>
</feature>
<dbReference type="GO" id="GO:0000981">
    <property type="term" value="F:DNA-binding transcription factor activity, RNA polymerase II-specific"/>
    <property type="evidence" value="ECO:0007669"/>
    <property type="project" value="InterPro"/>
</dbReference>
<evidence type="ECO:0000256" key="4">
    <source>
        <dbReference type="SAM" id="MobiDB-lite"/>
    </source>
</evidence>
<reference evidence="7 8" key="1">
    <citation type="submission" date="2016-07" db="EMBL/GenBank/DDBJ databases">
        <title>Draft genome of the white-rot fungus Obba rivulosa 3A-2.</title>
        <authorList>
            <consortium name="DOE Joint Genome Institute"/>
            <person name="Miettinen O."/>
            <person name="Riley R."/>
            <person name="Acob R."/>
            <person name="Barry K."/>
            <person name="Cullen D."/>
            <person name="De Vries R."/>
            <person name="Hainaut M."/>
            <person name="Hatakka A."/>
            <person name="Henrissat B."/>
            <person name="Hilden K."/>
            <person name="Kuo R."/>
            <person name="Labutti K."/>
            <person name="Lipzen A."/>
            <person name="Makela M.R."/>
            <person name="Sandor L."/>
            <person name="Spatafora J.W."/>
            <person name="Grigoriev I.V."/>
            <person name="Hibbett D.S."/>
        </authorList>
    </citation>
    <scope>NUCLEOTIDE SEQUENCE [LARGE SCALE GENOMIC DNA]</scope>
    <source>
        <strain evidence="7 8">3A-2</strain>
    </source>
</reference>
<keyword evidence="8" id="KW-1185">Reference proteome</keyword>
<dbReference type="OrthoDB" id="424974at2759"/>
<dbReference type="PANTHER" id="PTHR31001">
    <property type="entry name" value="UNCHARACTERIZED TRANSCRIPTIONAL REGULATORY PROTEIN"/>
    <property type="match status" value="1"/>
</dbReference>
<evidence type="ECO:0008006" key="9">
    <source>
        <dbReference type="Google" id="ProtNLM"/>
    </source>
</evidence>
<dbReference type="InterPro" id="IPR001138">
    <property type="entry name" value="Zn2Cys6_DnaBD"/>
</dbReference>
<name>A0A8E2AJ87_9APHY</name>
<feature type="domain" description="Zn(2)-C6 fungal-type" evidence="5">
    <location>
        <begin position="72"/>
        <end position="101"/>
    </location>
</feature>
<dbReference type="GO" id="GO:0003677">
    <property type="term" value="F:DNA binding"/>
    <property type="evidence" value="ECO:0007669"/>
    <property type="project" value="InterPro"/>
</dbReference>
<dbReference type="Gene3D" id="4.10.240.10">
    <property type="entry name" value="Zn(2)-C6 fungal-type DNA-binding domain"/>
    <property type="match status" value="1"/>
</dbReference>
<dbReference type="Proteomes" id="UP000250043">
    <property type="component" value="Unassembled WGS sequence"/>
</dbReference>
<dbReference type="PROSITE" id="PS51379">
    <property type="entry name" value="4FE4S_FER_2"/>
    <property type="match status" value="1"/>
</dbReference>
<dbReference type="InterPro" id="IPR007219">
    <property type="entry name" value="XnlR_reg_dom"/>
</dbReference>
<evidence type="ECO:0000259" key="6">
    <source>
        <dbReference type="PROSITE" id="PS51379"/>
    </source>
</evidence>
<dbReference type="SMART" id="SM00906">
    <property type="entry name" value="Fungal_trans"/>
    <property type="match status" value="1"/>
</dbReference>
<dbReference type="SMART" id="SM00066">
    <property type="entry name" value="GAL4"/>
    <property type="match status" value="1"/>
</dbReference>